<keyword evidence="2" id="KW-0378">Hydrolase</keyword>
<dbReference type="EMBL" id="JACOAF010000030">
    <property type="protein sequence ID" value="MBC3540635.1"/>
    <property type="molecule type" value="Genomic_DNA"/>
</dbReference>
<feature type="domain" description="HNH nuclease" evidence="1">
    <location>
        <begin position="18"/>
        <end position="74"/>
    </location>
</feature>
<proteinExistence type="predicted"/>
<dbReference type="Proteomes" id="UP000659698">
    <property type="component" value="Unassembled WGS sequence"/>
</dbReference>
<evidence type="ECO:0000259" key="1">
    <source>
        <dbReference type="SMART" id="SM00507"/>
    </source>
</evidence>
<reference evidence="2 3" key="1">
    <citation type="journal article" date="2019" name="Int. J. Syst. Evol. Microbiol.">
        <title>Rufibacter sediminis sp. nov., isolated from freshwater lake sediment.</title>
        <authorList>
            <person name="Qu J.H."/>
            <person name="Zhang L.J."/>
            <person name="Fu Y.H."/>
            <person name="Li H.F."/>
        </authorList>
    </citation>
    <scope>NUCLEOTIDE SEQUENCE [LARGE SCALE GENOMIC DNA]</scope>
    <source>
        <strain evidence="2 3">H-1</strain>
    </source>
</reference>
<keyword evidence="3" id="KW-1185">Reference proteome</keyword>
<keyword evidence="2" id="KW-0255">Endonuclease</keyword>
<dbReference type="InterPro" id="IPR003615">
    <property type="entry name" value="HNH_nuc"/>
</dbReference>
<dbReference type="RefSeq" id="WP_186638650.1">
    <property type="nucleotide sequence ID" value="NZ_JACOAF010000030.1"/>
</dbReference>
<dbReference type="SMART" id="SM00507">
    <property type="entry name" value="HNHc"/>
    <property type="match status" value="1"/>
</dbReference>
<dbReference type="Pfam" id="PF01844">
    <property type="entry name" value="HNH"/>
    <property type="match status" value="1"/>
</dbReference>
<evidence type="ECO:0000313" key="3">
    <source>
        <dbReference type="Proteomes" id="UP000659698"/>
    </source>
</evidence>
<evidence type="ECO:0000313" key="2">
    <source>
        <dbReference type="EMBL" id="MBC3540635.1"/>
    </source>
</evidence>
<dbReference type="CDD" id="cd00085">
    <property type="entry name" value="HNHc"/>
    <property type="match status" value="1"/>
</dbReference>
<organism evidence="2 3">
    <name type="scientific">Rufibacter sediminis</name>
    <dbReference type="NCBI Taxonomy" id="2762756"/>
    <lineage>
        <taxon>Bacteria</taxon>
        <taxon>Pseudomonadati</taxon>
        <taxon>Bacteroidota</taxon>
        <taxon>Cytophagia</taxon>
        <taxon>Cytophagales</taxon>
        <taxon>Hymenobacteraceae</taxon>
        <taxon>Rufibacter</taxon>
    </lineage>
</organism>
<name>A0ABR6VTW3_9BACT</name>
<protein>
    <submittedName>
        <fullName evidence="2">HNH endonuclease</fullName>
    </submittedName>
</protein>
<dbReference type="Gene3D" id="1.10.30.50">
    <property type="match status" value="1"/>
</dbReference>
<accession>A0ABR6VTW3</accession>
<sequence>MIRRKKRDDFYNSEAWFRIRYIVLRRDKGKCQLCGRSRKHGIQLQVDHIYPRSLYPHLELELENLQTLCRPCNLGKSNLFADDWR</sequence>
<dbReference type="GO" id="GO:0004519">
    <property type="term" value="F:endonuclease activity"/>
    <property type="evidence" value="ECO:0007669"/>
    <property type="project" value="UniProtKB-KW"/>
</dbReference>
<dbReference type="InterPro" id="IPR002711">
    <property type="entry name" value="HNH"/>
</dbReference>
<comment type="caution">
    <text evidence="2">The sequence shown here is derived from an EMBL/GenBank/DDBJ whole genome shotgun (WGS) entry which is preliminary data.</text>
</comment>
<gene>
    <name evidence="2" type="ORF">H7U12_13155</name>
</gene>
<keyword evidence="2" id="KW-0540">Nuclease</keyword>